<dbReference type="CTD" id="20209585"/>
<gene>
    <name evidence="2" type="primary">20209585</name>
    <name evidence="1" type="ORF">HELRODRAFT_184455</name>
</gene>
<dbReference type="KEGG" id="hro:HELRODRAFT_184455"/>
<protein>
    <submittedName>
        <fullName evidence="1 2">Uncharacterized protein</fullName>
    </submittedName>
</protein>
<dbReference type="STRING" id="6412.T1FL86"/>
<evidence type="ECO:0000313" key="2">
    <source>
        <dbReference type="EnsemblMetazoa" id="HelroP184455"/>
    </source>
</evidence>
<name>T1FL86_HELRO</name>
<evidence type="ECO:0000313" key="1">
    <source>
        <dbReference type="EMBL" id="ESN95603.1"/>
    </source>
</evidence>
<dbReference type="Proteomes" id="UP000015101">
    <property type="component" value="Unassembled WGS sequence"/>
</dbReference>
<reference evidence="1 3" key="2">
    <citation type="journal article" date="2013" name="Nature">
        <title>Insights into bilaterian evolution from three spiralian genomes.</title>
        <authorList>
            <person name="Simakov O."/>
            <person name="Marletaz F."/>
            <person name="Cho S.J."/>
            <person name="Edsinger-Gonzales E."/>
            <person name="Havlak P."/>
            <person name="Hellsten U."/>
            <person name="Kuo D.H."/>
            <person name="Larsson T."/>
            <person name="Lv J."/>
            <person name="Arendt D."/>
            <person name="Savage R."/>
            <person name="Osoegawa K."/>
            <person name="de Jong P."/>
            <person name="Grimwood J."/>
            <person name="Chapman J.A."/>
            <person name="Shapiro H."/>
            <person name="Aerts A."/>
            <person name="Otillar R.P."/>
            <person name="Terry A.Y."/>
            <person name="Boore J.L."/>
            <person name="Grigoriev I.V."/>
            <person name="Lindberg D.R."/>
            <person name="Seaver E.C."/>
            <person name="Weisblat D.A."/>
            <person name="Putnam N.H."/>
            <person name="Rokhsar D.S."/>
        </authorList>
    </citation>
    <scope>NUCLEOTIDE SEQUENCE</scope>
</reference>
<keyword evidence="3" id="KW-1185">Reference proteome</keyword>
<organism evidence="2 3">
    <name type="scientific">Helobdella robusta</name>
    <name type="common">Californian leech</name>
    <dbReference type="NCBI Taxonomy" id="6412"/>
    <lineage>
        <taxon>Eukaryota</taxon>
        <taxon>Metazoa</taxon>
        <taxon>Spiralia</taxon>
        <taxon>Lophotrochozoa</taxon>
        <taxon>Annelida</taxon>
        <taxon>Clitellata</taxon>
        <taxon>Hirudinea</taxon>
        <taxon>Rhynchobdellida</taxon>
        <taxon>Glossiphoniidae</taxon>
        <taxon>Helobdella</taxon>
    </lineage>
</organism>
<dbReference type="OrthoDB" id="115435at2759"/>
<dbReference type="InParanoid" id="T1FL86"/>
<dbReference type="EnsemblMetazoa" id="HelroT184455">
    <property type="protein sequence ID" value="HelroP184455"/>
    <property type="gene ID" value="HelroG184455"/>
</dbReference>
<accession>T1FL86</accession>
<dbReference type="EMBL" id="AMQM01010117">
    <property type="status" value="NOT_ANNOTATED_CDS"/>
    <property type="molecule type" value="Genomic_DNA"/>
</dbReference>
<dbReference type="EMBL" id="AMQM01010118">
    <property type="status" value="NOT_ANNOTATED_CDS"/>
    <property type="molecule type" value="Genomic_DNA"/>
</dbReference>
<reference evidence="2" key="3">
    <citation type="submission" date="2015-06" db="UniProtKB">
        <authorList>
            <consortium name="EnsemblMetazoa"/>
        </authorList>
    </citation>
    <scope>IDENTIFICATION</scope>
</reference>
<dbReference type="GeneID" id="20209585"/>
<dbReference type="AlphaFoldDB" id="T1FL86"/>
<proteinExistence type="predicted"/>
<dbReference type="HOGENOM" id="CLU_916951_0_0_1"/>
<dbReference type="RefSeq" id="XP_009026298.1">
    <property type="nucleotide sequence ID" value="XM_009028050.1"/>
</dbReference>
<dbReference type="EMBL" id="KB097515">
    <property type="protein sequence ID" value="ESN95603.1"/>
    <property type="molecule type" value="Genomic_DNA"/>
</dbReference>
<reference evidence="3" key="1">
    <citation type="submission" date="2012-12" db="EMBL/GenBank/DDBJ databases">
        <authorList>
            <person name="Hellsten U."/>
            <person name="Grimwood J."/>
            <person name="Chapman J.A."/>
            <person name="Shapiro H."/>
            <person name="Aerts A."/>
            <person name="Otillar R.P."/>
            <person name="Terry A.Y."/>
            <person name="Boore J.L."/>
            <person name="Simakov O."/>
            <person name="Marletaz F."/>
            <person name="Cho S.-J."/>
            <person name="Edsinger-Gonzales E."/>
            <person name="Havlak P."/>
            <person name="Kuo D.-H."/>
            <person name="Larsson T."/>
            <person name="Lv J."/>
            <person name="Arendt D."/>
            <person name="Savage R."/>
            <person name="Osoegawa K."/>
            <person name="de Jong P."/>
            <person name="Lindberg D.R."/>
            <person name="Seaver E.C."/>
            <person name="Weisblat D.A."/>
            <person name="Putnam N.H."/>
            <person name="Grigoriev I.V."/>
            <person name="Rokhsar D.S."/>
        </authorList>
    </citation>
    <scope>NUCLEOTIDE SEQUENCE</scope>
</reference>
<sequence length="304" mass="34493">GTRLADLSWAIVENKLDQQPLQENLVNVKTIIDQLTRDAPEEGRRELSELLNNFQDIFSHSGTEIGVAKGVYHRINTEQARPIKQQLRRHPPAHQKVIAKQVDEIVVKLVTKISSERQLCQIYSSVKVQIPARAEIDVPTKLVVRQPSKLTLTDCACPEAGQVTSGVFVARTLLLIKYEGQCVRILNVNDESRLIKQGTRLADLSWAIVENKLDQQPLQENLVNVKTIIDQLTRDAPEEGRRELSELLNNFQDIFSHSGTEIGVAKGVYHRINTEQARPIKQQLRRHPPAHQKVIAKQKQIYNI</sequence>
<evidence type="ECO:0000313" key="3">
    <source>
        <dbReference type="Proteomes" id="UP000015101"/>
    </source>
</evidence>